<name>A0ABT4LBR4_9SPHI</name>
<organism evidence="3 4">
    <name type="scientific">Pedobacter punctiformis</name>
    <dbReference type="NCBI Taxonomy" id="3004097"/>
    <lineage>
        <taxon>Bacteria</taxon>
        <taxon>Pseudomonadati</taxon>
        <taxon>Bacteroidota</taxon>
        <taxon>Sphingobacteriia</taxon>
        <taxon>Sphingobacteriales</taxon>
        <taxon>Sphingobacteriaceae</taxon>
        <taxon>Pedobacter</taxon>
    </lineage>
</organism>
<evidence type="ECO:0000256" key="1">
    <source>
        <dbReference type="SAM" id="MobiDB-lite"/>
    </source>
</evidence>
<evidence type="ECO:0000256" key="2">
    <source>
        <dbReference type="SAM" id="SignalP"/>
    </source>
</evidence>
<sequence>MKKIILLGLLSVACAPLFAQTYNPKVSRDSLGVLNSRIEILKTNIKVMELKVKESEEEANVEKLRLKLLEANGNAKESSEKASKNSNRTDAGSSVDLKTMEKLSKKAKSDADDALKALERFNKQISKVEDIRSQIQAEERKLGYKKPLVAFNY</sequence>
<evidence type="ECO:0000313" key="4">
    <source>
        <dbReference type="Proteomes" id="UP001144347"/>
    </source>
</evidence>
<gene>
    <name evidence="3" type="ORF">O0955_15180</name>
</gene>
<accession>A0ABT4LBR4</accession>
<dbReference type="RefSeq" id="WP_269428405.1">
    <property type="nucleotide sequence ID" value="NZ_JAPWGM010000005.1"/>
</dbReference>
<feature type="chain" id="PRO_5045328046" description="SlyB protein" evidence="2">
    <location>
        <begin position="20"/>
        <end position="153"/>
    </location>
</feature>
<feature type="region of interest" description="Disordered" evidence="1">
    <location>
        <begin position="73"/>
        <end position="97"/>
    </location>
</feature>
<evidence type="ECO:0008006" key="5">
    <source>
        <dbReference type="Google" id="ProtNLM"/>
    </source>
</evidence>
<reference evidence="3" key="1">
    <citation type="submission" date="2022-12" db="EMBL/GenBank/DDBJ databases">
        <title>Genome sequence of HCMS5-2.</title>
        <authorList>
            <person name="Woo H."/>
        </authorList>
    </citation>
    <scope>NUCLEOTIDE SEQUENCE</scope>
    <source>
        <strain evidence="3">HCMS5-2</strain>
    </source>
</reference>
<proteinExistence type="predicted"/>
<evidence type="ECO:0000313" key="3">
    <source>
        <dbReference type="EMBL" id="MCZ4245350.1"/>
    </source>
</evidence>
<dbReference type="Proteomes" id="UP001144347">
    <property type="component" value="Unassembled WGS sequence"/>
</dbReference>
<keyword evidence="2" id="KW-0732">Signal</keyword>
<dbReference type="EMBL" id="JAPWGM010000005">
    <property type="protein sequence ID" value="MCZ4245350.1"/>
    <property type="molecule type" value="Genomic_DNA"/>
</dbReference>
<protein>
    <recommendedName>
        <fullName evidence="5">SlyB protein</fullName>
    </recommendedName>
</protein>
<feature type="signal peptide" evidence="2">
    <location>
        <begin position="1"/>
        <end position="19"/>
    </location>
</feature>
<keyword evidence="4" id="KW-1185">Reference proteome</keyword>
<comment type="caution">
    <text evidence="3">The sequence shown here is derived from an EMBL/GenBank/DDBJ whole genome shotgun (WGS) entry which is preliminary data.</text>
</comment>